<dbReference type="EMBL" id="CAJNON010001260">
    <property type="protein sequence ID" value="CAF1445882.1"/>
    <property type="molecule type" value="Genomic_DNA"/>
</dbReference>
<evidence type="ECO:0000313" key="2">
    <source>
        <dbReference type="Proteomes" id="UP000663891"/>
    </source>
</evidence>
<name>A0A815P9B5_9BILA</name>
<accession>A0A815P9B5</accession>
<organism evidence="1 2">
    <name type="scientific">Adineta steineri</name>
    <dbReference type="NCBI Taxonomy" id="433720"/>
    <lineage>
        <taxon>Eukaryota</taxon>
        <taxon>Metazoa</taxon>
        <taxon>Spiralia</taxon>
        <taxon>Gnathifera</taxon>
        <taxon>Rotifera</taxon>
        <taxon>Eurotatoria</taxon>
        <taxon>Bdelloidea</taxon>
        <taxon>Adinetida</taxon>
        <taxon>Adinetidae</taxon>
        <taxon>Adineta</taxon>
    </lineage>
</organism>
<dbReference type="AlphaFoldDB" id="A0A815P9B5"/>
<dbReference type="OrthoDB" id="2104723at2759"/>
<proteinExistence type="predicted"/>
<protein>
    <recommendedName>
        <fullName evidence="3">Pyridoxal kinase</fullName>
    </recommendedName>
</protein>
<feature type="non-terminal residue" evidence="1">
    <location>
        <position position="33"/>
    </location>
</feature>
<gene>
    <name evidence="1" type="ORF">VCS650_LOCUS39175</name>
</gene>
<sequence length="33" mass="3681">MSNKSDRIPRVLSIQSHVVHGFVGNRCAAFILQ</sequence>
<reference evidence="1" key="1">
    <citation type="submission" date="2021-02" db="EMBL/GenBank/DDBJ databases">
        <authorList>
            <person name="Nowell W R."/>
        </authorList>
    </citation>
    <scope>NUCLEOTIDE SEQUENCE</scope>
</reference>
<evidence type="ECO:0008006" key="3">
    <source>
        <dbReference type="Google" id="ProtNLM"/>
    </source>
</evidence>
<comment type="caution">
    <text evidence="1">The sequence shown here is derived from an EMBL/GenBank/DDBJ whole genome shotgun (WGS) entry which is preliminary data.</text>
</comment>
<evidence type="ECO:0000313" key="1">
    <source>
        <dbReference type="EMBL" id="CAF1445882.1"/>
    </source>
</evidence>
<dbReference type="Gene3D" id="3.40.1190.20">
    <property type="match status" value="1"/>
</dbReference>
<dbReference type="InterPro" id="IPR029056">
    <property type="entry name" value="Ribokinase-like"/>
</dbReference>
<dbReference type="Proteomes" id="UP000663891">
    <property type="component" value="Unassembled WGS sequence"/>
</dbReference>